<dbReference type="Gene3D" id="1.10.10.60">
    <property type="entry name" value="Homeodomain-like"/>
    <property type="match status" value="1"/>
</dbReference>
<keyword evidence="8 9" id="KW-0539">Nucleus</keyword>
<evidence type="ECO:0000256" key="9">
    <source>
        <dbReference type="PROSITE-ProRule" id="PRU00108"/>
    </source>
</evidence>
<gene>
    <name evidence="13" type="ORF">ODALV1_LOCUS13511</name>
</gene>
<comment type="caution">
    <text evidence="13">The sequence shown here is derived from an EMBL/GenBank/DDBJ whole genome shotgun (WGS) entry which is preliminary data.</text>
</comment>
<evidence type="ECO:0000256" key="1">
    <source>
        <dbReference type="ARBA" id="ARBA00004123"/>
    </source>
</evidence>
<dbReference type="PANTHER" id="PTHR24328:SF7">
    <property type="entry name" value="BUTTONLESS"/>
    <property type="match status" value="1"/>
</dbReference>
<dbReference type="InterPro" id="IPR042634">
    <property type="entry name" value="MOX-1/MOX-2"/>
</dbReference>
<feature type="domain" description="Homeobox" evidence="12">
    <location>
        <begin position="240"/>
        <end position="300"/>
    </location>
</feature>
<dbReference type="Pfam" id="PF00046">
    <property type="entry name" value="Homeodomain"/>
    <property type="match status" value="1"/>
</dbReference>
<evidence type="ECO:0000313" key="14">
    <source>
        <dbReference type="Proteomes" id="UP001642540"/>
    </source>
</evidence>
<evidence type="ECO:0000256" key="3">
    <source>
        <dbReference type="ARBA" id="ARBA00023015"/>
    </source>
</evidence>
<dbReference type="PROSITE" id="PS50071">
    <property type="entry name" value="HOMEOBOX_2"/>
    <property type="match status" value="1"/>
</dbReference>
<evidence type="ECO:0000256" key="10">
    <source>
        <dbReference type="RuleBase" id="RU000682"/>
    </source>
</evidence>
<feature type="DNA-binding region" description="Homeobox" evidence="9">
    <location>
        <begin position="242"/>
        <end position="301"/>
    </location>
</feature>
<keyword evidence="2" id="KW-0217">Developmental protein</keyword>
<keyword evidence="14" id="KW-1185">Reference proteome</keyword>
<feature type="region of interest" description="Disordered" evidence="11">
    <location>
        <begin position="117"/>
        <end position="146"/>
    </location>
</feature>
<dbReference type="SMART" id="SM00389">
    <property type="entry name" value="HOX"/>
    <property type="match status" value="1"/>
</dbReference>
<evidence type="ECO:0000259" key="12">
    <source>
        <dbReference type="PROSITE" id="PS50071"/>
    </source>
</evidence>
<dbReference type="PANTHER" id="PTHR24328">
    <property type="entry name" value="HOMEOBOX PROTEIN MOX"/>
    <property type="match status" value="1"/>
</dbReference>
<evidence type="ECO:0000313" key="13">
    <source>
        <dbReference type="EMBL" id="CAL8109594.1"/>
    </source>
</evidence>
<dbReference type="SUPFAM" id="SSF46689">
    <property type="entry name" value="Homeodomain-like"/>
    <property type="match status" value="1"/>
</dbReference>
<evidence type="ECO:0000256" key="5">
    <source>
        <dbReference type="ARBA" id="ARBA00023155"/>
    </source>
</evidence>
<feature type="compositionally biased region" description="Polar residues" evidence="11">
    <location>
        <begin position="310"/>
        <end position="322"/>
    </location>
</feature>
<name>A0ABP1QQ09_9HEXA</name>
<feature type="compositionally biased region" description="Polar residues" evidence="11">
    <location>
        <begin position="117"/>
        <end position="127"/>
    </location>
</feature>
<dbReference type="CDD" id="cd00086">
    <property type="entry name" value="homeodomain"/>
    <property type="match status" value="1"/>
</dbReference>
<comment type="subcellular location">
    <subcellularLocation>
        <location evidence="1 9 10">Nucleus</location>
    </subcellularLocation>
</comment>
<evidence type="ECO:0000256" key="6">
    <source>
        <dbReference type="ARBA" id="ARBA00023159"/>
    </source>
</evidence>
<feature type="region of interest" description="Disordered" evidence="11">
    <location>
        <begin position="301"/>
        <end position="322"/>
    </location>
</feature>
<evidence type="ECO:0000256" key="8">
    <source>
        <dbReference type="ARBA" id="ARBA00023242"/>
    </source>
</evidence>
<dbReference type="InterPro" id="IPR020479">
    <property type="entry name" value="HD_metazoa"/>
</dbReference>
<sequence>MNNLKSYNNSKTMDSNPNWLICAGRGEEIPCVNQWTITSHYWNSIEEKSHVSHNAPGLPQEKESHRPFPSHSYYHQQDYYSSHPHRIHSLKAYKDCLYSDGPEFVSDNFGYGSSYNTSSQTGLTEFQNNSPVSSSSSSFNSVEDGGSNYHQCSPVSTFLPQNSFPKCDDKDTVTQESNYEKVSMHEDDLNDHTKGKVENIAMEQRISHTKFVDDDTIPGKPNSEWIQNLNDLETYIDADGKSRKERTAFTKNQIRELEKEFLSSNYLTRLRRYEIAVALDLTERQVKVWFQNRRMKHKRTKGTGCVIKGSRNNSKSTLFKST</sequence>
<organism evidence="13 14">
    <name type="scientific">Orchesella dallaii</name>
    <dbReference type="NCBI Taxonomy" id="48710"/>
    <lineage>
        <taxon>Eukaryota</taxon>
        <taxon>Metazoa</taxon>
        <taxon>Ecdysozoa</taxon>
        <taxon>Arthropoda</taxon>
        <taxon>Hexapoda</taxon>
        <taxon>Collembola</taxon>
        <taxon>Entomobryomorpha</taxon>
        <taxon>Entomobryoidea</taxon>
        <taxon>Orchesellidae</taxon>
        <taxon>Orchesellinae</taxon>
        <taxon>Orchesella</taxon>
    </lineage>
</organism>
<accession>A0ABP1QQ09</accession>
<keyword evidence="3" id="KW-0805">Transcription regulation</keyword>
<keyword evidence="7" id="KW-0804">Transcription</keyword>
<evidence type="ECO:0000256" key="11">
    <source>
        <dbReference type="SAM" id="MobiDB-lite"/>
    </source>
</evidence>
<evidence type="ECO:0000256" key="7">
    <source>
        <dbReference type="ARBA" id="ARBA00023163"/>
    </source>
</evidence>
<proteinExistence type="predicted"/>
<feature type="compositionally biased region" description="Low complexity" evidence="11">
    <location>
        <begin position="128"/>
        <end position="141"/>
    </location>
</feature>
<dbReference type="InterPro" id="IPR009057">
    <property type="entry name" value="Homeodomain-like_sf"/>
</dbReference>
<keyword evidence="4 9" id="KW-0238">DNA-binding</keyword>
<protein>
    <recommendedName>
        <fullName evidence="12">Homeobox domain-containing protein</fullName>
    </recommendedName>
</protein>
<evidence type="ECO:0000256" key="2">
    <source>
        <dbReference type="ARBA" id="ARBA00022473"/>
    </source>
</evidence>
<keyword evidence="5 9" id="KW-0371">Homeobox</keyword>
<dbReference type="EMBL" id="CAXLJM020000041">
    <property type="protein sequence ID" value="CAL8109594.1"/>
    <property type="molecule type" value="Genomic_DNA"/>
</dbReference>
<dbReference type="PROSITE" id="PS00027">
    <property type="entry name" value="HOMEOBOX_1"/>
    <property type="match status" value="1"/>
</dbReference>
<evidence type="ECO:0000256" key="4">
    <source>
        <dbReference type="ARBA" id="ARBA00023125"/>
    </source>
</evidence>
<dbReference type="Proteomes" id="UP001642540">
    <property type="component" value="Unassembled WGS sequence"/>
</dbReference>
<dbReference type="PRINTS" id="PR00024">
    <property type="entry name" value="HOMEOBOX"/>
</dbReference>
<dbReference type="InterPro" id="IPR017970">
    <property type="entry name" value="Homeobox_CS"/>
</dbReference>
<dbReference type="InterPro" id="IPR001356">
    <property type="entry name" value="HD"/>
</dbReference>
<keyword evidence="6" id="KW-0010">Activator</keyword>
<reference evidence="13 14" key="1">
    <citation type="submission" date="2024-08" db="EMBL/GenBank/DDBJ databases">
        <authorList>
            <person name="Cucini C."/>
            <person name="Frati F."/>
        </authorList>
    </citation>
    <scope>NUCLEOTIDE SEQUENCE [LARGE SCALE GENOMIC DNA]</scope>
</reference>